<dbReference type="AlphaFoldDB" id="A0A183FSU9"/>
<keyword evidence="3" id="KW-1185">Reference proteome</keyword>
<accession>A0A183FSU9</accession>
<dbReference type="SUPFAM" id="SSF47473">
    <property type="entry name" value="EF-hand"/>
    <property type="match status" value="1"/>
</dbReference>
<dbReference type="WBParaSite" id="HPBE_0001107501-mRNA-1">
    <property type="protein sequence ID" value="HPBE_0001107501-mRNA-1"/>
    <property type="gene ID" value="HPBE_0001107501"/>
</dbReference>
<dbReference type="InterPro" id="IPR011992">
    <property type="entry name" value="EF-hand-dom_pair"/>
</dbReference>
<protein>
    <submittedName>
        <fullName evidence="4">DAG_kinase_N domain-containing protein</fullName>
    </submittedName>
</protein>
<name>A0A183FSU9_HELPZ</name>
<evidence type="ECO:0000313" key="2">
    <source>
        <dbReference type="EMBL" id="VDO87372.1"/>
    </source>
</evidence>
<gene>
    <name evidence="2" type="ORF">HPBE_LOCUS11076</name>
</gene>
<sequence>MIYAVLEVLLKSFYKSMLLCGDSKHKLKDMLPEFQPDGKFYSYLLVDEQGNQTINLEGFRVFLFEYFGVELPIDLVDHLFHSFSKPPVKDNLSKLERLTIGTDSTTLDKIPEEGERFASLGCAPTLTFCSR</sequence>
<dbReference type="EMBL" id="UZAH01026978">
    <property type="protein sequence ID" value="VDO87372.1"/>
    <property type="molecule type" value="Genomic_DNA"/>
</dbReference>
<dbReference type="InterPro" id="IPR038199">
    <property type="entry name" value="DGK_typeI_N_sf"/>
</dbReference>
<feature type="domain" description="Diacylglycerol kinase type I N-terminal" evidence="1">
    <location>
        <begin position="23"/>
        <end position="105"/>
    </location>
</feature>
<dbReference type="InterPro" id="IPR029477">
    <property type="entry name" value="DAG_kinase_typeI_N"/>
</dbReference>
<reference evidence="4" key="2">
    <citation type="submission" date="2019-09" db="UniProtKB">
        <authorList>
            <consortium name="WormBaseParasite"/>
        </authorList>
    </citation>
    <scope>IDENTIFICATION</scope>
</reference>
<dbReference type="OrthoDB" id="242257at2759"/>
<reference evidence="2 3" key="1">
    <citation type="submission" date="2018-11" db="EMBL/GenBank/DDBJ databases">
        <authorList>
            <consortium name="Pathogen Informatics"/>
        </authorList>
    </citation>
    <scope>NUCLEOTIDE SEQUENCE [LARGE SCALE GENOMIC DNA]</scope>
</reference>
<evidence type="ECO:0000313" key="4">
    <source>
        <dbReference type="WBParaSite" id="HPBE_0001107501-mRNA-1"/>
    </source>
</evidence>
<proteinExistence type="predicted"/>
<dbReference type="Pfam" id="PF14513">
    <property type="entry name" value="DAG_kinase_N"/>
    <property type="match status" value="1"/>
</dbReference>
<organism evidence="3 4">
    <name type="scientific">Heligmosomoides polygyrus</name>
    <name type="common">Parasitic roundworm</name>
    <dbReference type="NCBI Taxonomy" id="6339"/>
    <lineage>
        <taxon>Eukaryota</taxon>
        <taxon>Metazoa</taxon>
        <taxon>Ecdysozoa</taxon>
        <taxon>Nematoda</taxon>
        <taxon>Chromadorea</taxon>
        <taxon>Rhabditida</taxon>
        <taxon>Rhabditina</taxon>
        <taxon>Rhabditomorpha</taxon>
        <taxon>Strongyloidea</taxon>
        <taxon>Heligmosomidae</taxon>
        <taxon>Heligmosomoides</taxon>
    </lineage>
</organism>
<evidence type="ECO:0000259" key="1">
    <source>
        <dbReference type="Pfam" id="PF14513"/>
    </source>
</evidence>
<dbReference type="Proteomes" id="UP000050761">
    <property type="component" value="Unassembled WGS sequence"/>
</dbReference>
<evidence type="ECO:0000313" key="3">
    <source>
        <dbReference type="Proteomes" id="UP000050761"/>
    </source>
</evidence>
<dbReference type="Gene3D" id="1.10.238.110">
    <property type="entry name" value="Diacylglycerol kinase alpha"/>
    <property type="match status" value="1"/>
</dbReference>
<accession>A0A3P8CSY0</accession>